<evidence type="ECO:0000256" key="1">
    <source>
        <dbReference type="ARBA" id="ARBA00022737"/>
    </source>
</evidence>
<dbReference type="Gene3D" id="2.10.270.20">
    <property type="match status" value="1"/>
</dbReference>
<comment type="caution">
    <text evidence="3">The sequence shown here is derived from an EMBL/GenBank/DDBJ whole genome shotgun (WGS) entry which is preliminary data.</text>
</comment>
<dbReference type="Gene3D" id="2.10.270.10">
    <property type="entry name" value="Cholin Binding"/>
    <property type="match status" value="1"/>
</dbReference>
<dbReference type="SUPFAM" id="SSF69360">
    <property type="entry name" value="Cell wall binding repeat"/>
    <property type="match status" value="1"/>
</dbReference>
<accession>A0ABS1C978</accession>
<dbReference type="PROSITE" id="PS51170">
    <property type="entry name" value="CW"/>
    <property type="match status" value="3"/>
</dbReference>
<name>A0ABS1C978_9FIRM</name>
<keyword evidence="1" id="KW-0677">Repeat</keyword>
<gene>
    <name evidence="3" type="ORF">IBJ83_05005</name>
</gene>
<dbReference type="EMBL" id="JACVDA010000012">
    <property type="protein sequence ID" value="MBK1468672.1"/>
    <property type="molecule type" value="Genomic_DNA"/>
</dbReference>
<protein>
    <submittedName>
        <fullName evidence="3">N-acetylmuramoyl-L-alanine amidase family protein</fullName>
    </submittedName>
</protein>
<feature type="repeat" description="Cell wall-binding" evidence="2">
    <location>
        <begin position="80"/>
        <end position="99"/>
    </location>
</feature>
<evidence type="ECO:0000313" key="4">
    <source>
        <dbReference type="Proteomes" id="UP000823123"/>
    </source>
</evidence>
<keyword evidence="4" id="KW-1185">Reference proteome</keyword>
<dbReference type="Pfam" id="PF19127">
    <property type="entry name" value="Choline_bind_3"/>
    <property type="match status" value="2"/>
</dbReference>
<reference evidence="3 4" key="1">
    <citation type="submission" date="2020-09" db="EMBL/GenBank/DDBJ databases">
        <title>Parvimonas S3374 sp. nov.</title>
        <authorList>
            <person name="Buhl M."/>
        </authorList>
    </citation>
    <scope>NUCLEOTIDE SEQUENCE [LARGE SCALE GENOMIC DNA]</scope>
    <source>
        <strain evidence="3 4">S3374</strain>
    </source>
</reference>
<dbReference type="Proteomes" id="UP000823123">
    <property type="component" value="Unassembled WGS sequence"/>
</dbReference>
<organism evidence="3 4">
    <name type="scientific">Parvimonas parva</name>
    <dbReference type="NCBI Taxonomy" id="2769485"/>
    <lineage>
        <taxon>Bacteria</taxon>
        <taxon>Bacillati</taxon>
        <taxon>Bacillota</taxon>
        <taxon>Tissierellia</taxon>
        <taxon>Tissierellales</taxon>
        <taxon>Peptoniphilaceae</taxon>
        <taxon>Parvimonas</taxon>
    </lineage>
</organism>
<evidence type="ECO:0000313" key="3">
    <source>
        <dbReference type="EMBL" id="MBK1468672.1"/>
    </source>
</evidence>
<feature type="repeat" description="Cell wall-binding" evidence="2">
    <location>
        <begin position="60"/>
        <end position="79"/>
    </location>
</feature>
<dbReference type="RefSeq" id="WP_201275621.1">
    <property type="nucleotide sequence ID" value="NZ_JACVDA010000012.1"/>
</dbReference>
<sequence length="518" mass="59848">MKLRKLFVGCALVFAIILSNSRIDNNLVLRKKIVSADASGTWKKSDDGRWWFEYSSGGYAVGWEIIGGKWYHFDSSGWMETGWLELEGKRYYLNDSGAMETGWLELGGKWYYLDSSGVMKTGWLYLGDKTYYLFDKGEMAVGVTVIGKIEYFFDGDGELSQNNKAWSVGTDYNDKHHINTTEDAIYASIFYKKLGYDSEYNIMPTYSKLKGYSSNNMPRLSSAIQMYSGHGSEKGIVFCYNQNDGEYKTGIRVYNDSGSSDYKYLRLYDSDMKNVKMIIFAGCETAKGGENITCEARKKGAKTSIGWFTSVSGKAHSLWLYRFNESISKYYSIRESLLFADSFSYDDPRVKNYYVYGDKDGFLGMGSCYRNKQTNKLDNRYLVKSSNLNIYDEIKKINPKFSTFDYKEEVIENENGKYHEFYKLRSGAKTGQCYVVHVNNEEIKVYENNIKFDININNTFNKSSTLEIENILNNKFNGKSKIIKTETVYQDGKFYKKHFVENIIDGEFKTEYDIYEKE</sequence>
<dbReference type="InterPro" id="IPR018337">
    <property type="entry name" value="Cell_wall/Cho-bd_repeat"/>
</dbReference>
<proteinExistence type="predicted"/>
<feature type="repeat" description="Cell wall-binding" evidence="2">
    <location>
        <begin position="100"/>
        <end position="119"/>
    </location>
</feature>
<evidence type="ECO:0000256" key="2">
    <source>
        <dbReference type="PROSITE-ProRule" id="PRU00591"/>
    </source>
</evidence>